<gene>
    <name evidence="7" type="primary">msrQ</name>
    <name evidence="9" type="ORF">DFP90_10654</name>
</gene>
<evidence type="ECO:0000259" key="8">
    <source>
        <dbReference type="Pfam" id="PF01794"/>
    </source>
</evidence>
<keyword evidence="3 7" id="KW-0812">Transmembrane</keyword>
<dbReference type="HAMAP" id="MF_01207">
    <property type="entry name" value="MsrQ"/>
    <property type="match status" value="1"/>
</dbReference>
<dbReference type="GO" id="GO:0016679">
    <property type="term" value="F:oxidoreductase activity, acting on diphenols and related substances as donors"/>
    <property type="evidence" value="ECO:0007669"/>
    <property type="project" value="TreeGrafter"/>
</dbReference>
<feature type="transmembrane region" description="Helical" evidence="7">
    <location>
        <begin position="51"/>
        <end position="69"/>
    </location>
</feature>
<evidence type="ECO:0000256" key="3">
    <source>
        <dbReference type="ARBA" id="ARBA00022692"/>
    </source>
</evidence>
<comment type="cofactor">
    <cofactor evidence="7">
        <name>FMN</name>
        <dbReference type="ChEBI" id="CHEBI:58210"/>
    </cofactor>
    <text evidence="7">Binds 1 FMN per subunit.</text>
</comment>
<comment type="similarity">
    <text evidence="7">Belongs to the MsrQ family.</text>
</comment>
<keyword evidence="6 7" id="KW-0472">Membrane</keyword>
<dbReference type="PANTHER" id="PTHR36964">
    <property type="entry name" value="PROTEIN-METHIONINE-SULFOXIDE REDUCTASE HEME-BINDING SUBUNIT MSRQ"/>
    <property type="match status" value="1"/>
</dbReference>
<proteinExistence type="inferred from homology"/>
<keyword evidence="7" id="KW-0285">Flavoprotein</keyword>
<comment type="cofactor">
    <cofactor evidence="7">
        <name>heme b</name>
        <dbReference type="ChEBI" id="CHEBI:60344"/>
    </cofactor>
    <text evidence="7">Binds 1 heme b (iron(II)-protoporphyrin IX) group per subunit.</text>
</comment>
<evidence type="ECO:0000256" key="2">
    <source>
        <dbReference type="ARBA" id="ARBA00022448"/>
    </source>
</evidence>
<dbReference type="GO" id="GO:0030091">
    <property type="term" value="P:protein repair"/>
    <property type="evidence" value="ECO:0007669"/>
    <property type="project" value="UniProtKB-UniRule"/>
</dbReference>
<evidence type="ECO:0000256" key="5">
    <source>
        <dbReference type="ARBA" id="ARBA00023004"/>
    </source>
</evidence>
<keyword evidence="5 7" id="KW-0408">Iron</keyword>
<dbReference type="AlphaFoldDB" id="A0A3D9HHV6"/>
<dbReference type="GO" id="GO:0005886">
    <property type="term" value="C:plasma membrane"/>
    <property type="evidence" value="ECO:0007669"/>
    <property type="project" value="UniProtKB-SubCell"/>
</dbReference>
<comment type="function">
    <text evidence="7">Part of the MsrPQ system that repairs oxidized periplasmic proteins containing methionine sulfoxide residues (Met-O), using respiratory chain electrons. Thus protects these proteins from oxidative-stress damage caused by reactive species of oxygen and chlorine generated by the host defense mechanisms. MsrPQ is essential for the maintenance of envelope integrity under bleach stress, rescuing a wide series of structurally unrelated periplasmic proteins from methionine oxidation. MsrQ provides electrons for reduction to the reductase catalytic subunit MsrP, using the quinone pool of the respiratory chain.</text>
</comment>
<keyword evidence="10" id="KW-1185">Reference proteome</keyword>
<dbReference type="GO" id="GO:0020037">
    <property type="term" value="F:heme binding"/>
    <property type="evidence" value="ECO:0007669"/>
    <property type="project" value="UniProtKB-UniRule"/>
</dbReference>
<feature type="transmembrane region" description="Helical" evidence="7">
    <location>
        <begin position="151"/>
        <end position="168"/>
    </location>
</feature>
<keyword evidence="7" id="KW-0479">Metal-binding</keyword>
<dbReference type="EMBL" id="QRDW01000006">
    <property type="protein sequence ID" value="RED49077.1"/>
    <property type="molecule type" value="Genomic_DNA"/>
</dbReference>
<protein>
    <recommendedName>
        <fullName evidence="7">Protein-methionine-sulfoxide reductase heme-binding subunit MsrQ</fullName>
    </recommendedName>
    <alternativeName>
        <fullName evidence="7">Flavocytochrome MsrQ</fullName>
    </alternativeName>
</protein>
<keyword evidence="2 7" id="KW-0813">Transport</keyword>
<dbReference type="InterPro" id="IPR013130">
    <property type="entry name" value="Fe3_Rdtase_TM_dom"/>
</dbReference>
<name>A0A3D9HHV6_9PROT</name>
<feature type="transmembrane region" description="Helical" evidence="7">
    <location>
        <begin position="12"/>
        <end position="31"/>
    </location>
</feature>
<feature type="transmembrane region" description="Helical" evidence="7">
    <location>
        <begin position="118"/>
        <end position="139"/>
    </location>
</feature>
<organism evidence="9 10">
    <name type="scientific">Aestuariispira insulae</name>
    <dbReference type="NCBI Taxonomy" id="1461337"/>
    <lineage>
        <taxon>Bacteria</taxon>
        <taxon>Pseudomonadati</taxon>
        <taxon>Pseudomonadota</taxon>
        <taxon>Alphaproteobacteria</taxon>
        <taxon>Rhodospirillales</taxon>
        <taxon>Kiloniellaceae</taxon>
        <taxon>Aestuariispira</taxon>
    </lineage>
</organism>
<feature type="domain" description="Ferric oxidoreductase" evidence="8">
    <location>
        <begin position="48"/>
        <end position="162"/>
    </location>
</feature>
<keyword evidence="7" id="KW-0349">Heme</keyword>
<dbReference type="GO" id="GO:0009055">
    <property type="term" value="F:electron transfer activity"/>
    <property type="evidence" value="ECO:0007669"/>
    <property type="project" value="UniProtKB-UniRule"/>
</dbReference>
<evidence type="ECO:0000256" key="6">
    <source>
        <dbReference type="ARBA" id="ARBA00023136"/>
    </source>
</evidence>
<evidence type="ECO:0000313" key="10">
    <source>
        <dbReference type="Proteomes" id="UP000256845"/>
    </source>
</evidence>
<comment type="subcellular location">
    <subcellularLocation>
        <location evidence="7">Cell membrane</location>
        <topology evidence="7">Multi-pass membrane protein</topology>
    </subcellularLocation>
    <subcellularLocation>
        <location evidence="1">Membrane</location>
        <topology evidence="1">Multi-pass membrane protein</topology>
    </subcellularLocation>
</comment>
<comment type="caution">
    <text evidence="9">The sequence shown here is derived from an EMBL/GenBank/DDBJ whole genome shotgun (WGS) entry which is preliminary data.</text>
</comment>
<evidence type="ECO:0000256" key="4">
    <source>
        <dbReference type="ARBA" id="ARBA00022989"/>
    </source>
</evidence>
<feature type="transmembrane region" description="Helical" evidence="7">
    <location>
        <begin position="81"/>
        <end position="98"/>
    </location>
</feature>
<dbReference type="PANTHER" id="PTHR36964:SF1">
    <property type="entry name" value="PROTEIN-METHIONINE-SULFOXIDE REDUCTASE HEME-BINDING SUBUNIT MSRQ"/>
    <property type="match status" value="1"/>
</dbReference>
<sequence>MDINKTLRHGLAKPVLHLLALLPAFWLGWLVLSNDLGANPIERVNRFTGDWALYMLLIALAVTPAKLLSGWKSLPRFRRMLGLYSFFYASLHLTSYLVLDHQLHWGRIIEDITKRPYIMVGLACVIILTMLAVTSPKAAIRKLGAKAWQKLHKLVYAAGCLGVIHYYLLVKADIRQPLLMAGILLLLFGIRFWHHRRAASSPPKKTSVDRPGHAV</sequence>
<accession>A0A3D9HHV6</accession>
<dbReference type="GO" id="GO:0046872">
    <property type="term" value="F:metal ion binding"/>
    <property type="evidence" value="ECO:0007669"/>
    <property type="project" value="UniProtKB-KW"/>
</dbReference>
<dbReference type="GO" id="GO:0010181">
    <property type="term" value="F:FMN binding"/>
    <property type="evidence" value="ECO:0007669"/>
    <property type="project" value="UniProtKB-UniRule"/>
</dbReference>
<evidence type="ECO:0000256" key="1">
    <source>
        <dbReference type="ARBA" id="ARBA00004141"/>
    </source>
</evidence>
<evidence type="ECO:0000256" key="7">
    <source>
        <dbReference type="HAMAP-Rule" id="MF_01207"/>
    </source>
</evidence>
<dbReference type="OrthoDB" id="9788328at2"/>
<keyword evidence="7" id="KW-0249">Electron transport</keyword>
<keyword evidence="4 7" id="KW-1133">Transmembrane helix</keyword>
<dbReference type="InterPro" id="IPR022837">
    <property type="entry name" value="MsrQ-like"/>
</dbReference>
<keyword evidence="7" id="KW-0288">FMN</keyword>
<dbReference type="Pfam" id="PF01794">
    <property type="entry name" value="Ferric_reduct"/>
    <property type="match status" value="1"/>
</dbReference>
<keyword evidence="7" id="KW-1003">Cell membrane</keyword>
<evidence type="ECO:0000313" key="9">
    <source>
        <dbReference type="EMBL" id="RED49077.1"/>
    </source>
</evidence>
<reference evidence="9 10" key="1">
    <citation type="submission" date="2018-07" db="EMBL/GenBank/DDBJ databases">
        <title>Genomic Encyclopedia of Type Strains, Phase III (KMG-III): the genomes of soil and plant-associated and newly described type strains.</title>
        <authorList>
            <person name="Whitman W."/>
        </authorList>
    </citation>
    <scope>NUCLEOTIDE SEQUENCE [LARGE SCALE GENOMIC DNA]</scope>
    <source>
        <strain evidence="9 10">CECT 8488</strain>
    </source>
</reference>
<dbReference type="RefSeq" id="WP_115937286.1">
    <property type="nucleotide sequence ID" value="NZ_QRDW01000006.1"/>
</dbReference>
<feature type="transmembrane region" description="Helical" evidence="7">
    <location>
        <begin position="174"/>
        <end position="194"/>
    </location>
</feature>
<comment type="subunit">
    <text evidence="7">Heterodimer of a catalytic subunit (MsrP) and a heme-binding subunit (MsrQ).</text>
</comment>
<dbReference type="Proteomes" id="UP000256845">
    <property type="component" value="Unassembled WGS sequence"/>
</dbReference>